<protein>
    <recommendedName>
        <fullName evidence="4 12">tRNA uridine 5-carboxymethylaminomethyl modification enzyme MnmG</fullName>
    </recommendedName>
    <alternativeName>
        <fullName evidence="11 12">Glucose-inhibited division protein A</fullName>
    </alternativeName>
</protein>
<dbReference type="PROSITE" id="PS01281">
    <property type="entry name" value="GIDA_2"/>
    <property type="match status" value="1"/>
</dbReference>
<feature type="binding site" evidence="12">
    <location>
        <position position="180"/>
    </location>
    <ligand>
        <name>FAD</name>
        <dbReference type="ChEBI" id="CHEBI:57692"/>
    </ligand>
</feature>
<keyword evidence="6 12" id="KW-0285">Flavoprotein</keyword>
<dbReference type="GO" id="GO:0005829">
    <property type="term" value="C:cytosol"/>
    <property type="evidence" value="ECO:0007669"/>
    <property type="project" value="TreeGrafter"/>
</dbReference>
<dbReference type="GO" id="GO:0050660">
    <property type="term" value="F:flavin adenine dinucleotide binding"/>
    <property type="evidence" value="ECO:0007669"/>
    <property type="project" value="UniProtKB-UniRule"/>
</dbReference>
<dbReference type="PANTHER" id="PTHR11806">
    <property type="entry name" value="GLUCOSE INHIBITED DIVISION PROTEIN A"/>
    <property type="match status" value="1"/>
</dbReference>
<dbReference type="Pfam" id="PF21680">
    <property type="entry name" value="GIDA_C_1st"/>
    <property type="match status" value="1"/>
</dbReference>
<comment type="similarity">
    <text evidence="3 12">Belongs to the MnmG family.</text>
</comment>
<proteinExistence type="inferred from homology"/>
<keyword evidence="8 12" id="KW-0274">FAD</keyword>
<dbReference type="InterPro" id="IPR004416">
    <property type="entry name" value="MnmG"/>
</dbReference>
<keyword evidence="5 12" id="KW-0963">Cytoplasm</keyword>
<dbReference type="InterPro" id="IPR049312">
    <property type="entry name" value="GIDA_C_N"/>
</dbReference>
<dbReference type="Pfam" id="PF13932">
    <property type="entry name" value="SAM_GIDA_C"/>
    <property type="match status" value="1"/>
</dbReference>
<dbReference type="GO" id="GO:0030488">
    <property type="term" value="P:tRNA methylation"/>
    <property type="evidence" value="ECO:0007669"/>
    <property type="project" value="TreeGrafter"/>
</dbReference>
<evidence type="ECO:0000256" key="9">
    <source>
        <dbReference type="ARBA" id="ARBA00023027"/>
    </source>
</evidence>
<evidence type="ECO:0000256" key="10">
    <source>
        <dbReference type="ARBA" id="ARBA00025948"/>
    </source>
</evidence>
<evidence type="ECO:0000256" key="1">
    <source>
        <dbReference type="ARBA" id="ARBA00001974"/>
    </source>
</evidence>
<comment type="subcellular location">
    <subcellularLocation>
        <location evidence="12">Cytoplasm</location>
    </subcellularLocation>
</comment>
<dbReference type="SMART" id="SM01228">
    <property type="entry name" value="GIDA_assoc_3"/>
    <property type="match status" value="1"/>
</dbReference>
<feature type="binding site" evidence="12">
    <location>
        <position position="125"/>
    </location>
    <ligand>
        <name>FAD</name>
        <dbReference type="ChEBI" id="CHEBI:57692"/>
    </ligand>
</feature>
<evidence type="ECO:0000256" key="8">
    <source>
        <dbReference type="ARBA" id="ARBA00022827"/>
    </source>
</evidence>
<comment type="subunit">
    <text evidence="10 12">Homodimer. Heterotetramer of two MnmE and two MnmG subunits.</text>
</comment>
<feature type="binding site" evidence="12">
    <location>
        <begin position="13"/>
        <end position="18"/>
    </location>
    <ligand>
        <name>FAD</name>
        <dbReference type="ChEBI" id="CHEBI:57692"/>
    </ligand>
</feature>
<dbReference type="InterPro" id="IPR044920">
    <property type="entry name" value="MnmG_C_subdom_sf"/>
</dbReference>
<dbReference type="InterPro" id="IPR047001">
    <property type="entry name" value="MnmG_C_subdom"/>
</dbReference>
<gene>
    <name evidence="12 14" type="primary">mnmG</name>
    <name evidence="12" type="synonym">gidA</name>
    <name evidence="14" type="ORF">HXL70_06110</name>
</gene>
<evidence type="ECO:0000256" key="2">
    <source>
        <dbReference type="ARBA" id="ARBA00003717"/>
    </source>
</evidence>
<reference evidence="14" key="1">
    <citation type="submission" date="2020-04" db="EMBL/GenBank/DDBJ databases">
        <title>Deep metagenomics examines the oral microbiome during advanced dental caries in children, revealing novel taxa and co-occurrences with host molecules.</title>
        <authorList>
            <person name="Baker J.L."/>
            <person name="Morton J.T."/>
            <person name="Dinis M."/>
            <person name="Alvarez R."/>
            <person name="Tran N.C."/>
            <person name="Knight R."/>
            <person name="Edlund A."/>
        </authorList>
    </citation>
    <scope>NUCLEOTIDE SEQUENCE</scope>
    <source>
        <strain evidence="14">JCVI_32_bin.14</strain>
    </source>
</reference>
<dbReference type="AlphaFoldDB" id="A0A930B629"/>
<dbReference type="InterPro" id="IPR036188">
    <property type="entry name" value="FAD/NAD-bd_sf"/>
</dbReference>
<dbReference type="HAMAP" id="MF_00129">
    <property type="entry name" value="MnmG_GidA"/>
    <property type="match status" value="1"/>
</dbReference>
<dbReference type="InterPro" id="IPR040131">
    <property type="entry name" value="MnmG_N"/>
</dbReference>
<dbReference type="FunFam" id="1.10.10.1800:FF:000001">
    <property type="entry name" value="tRNA uridine 5-carboxymethylaminomethyl modification enzyme MnmG"/>
    <property type="match status" value="1"/>
</dbReference>
<feature type="binding site" evidence="12">
    <location>
        <position position="369"/>
    </location>
    <ligand>
        <name>FAD</name>
        <dbReference type="ChEBI" id="CHEBI:57692"/>
    </ligand>
</feature>
<evidence type="ECO:0000313" key="14">
    <source>
        <dbReference type="EMBL" id="MBF1129604.1"/>
    </source>
</evidence>
<feature type="binding site" evidence="12">
    <location>
        <begin position="272"/>
        <end position="286"/>
    </location>
    <ligand>
        <name>NAD(+)</name>
        <dbReference type="ChEBI" id="CHEBI:57540"/>
    </ligand>
</feature>
<comment type="caution">
    <text evidence="14">The sequence shown here is derived from an EMBL/GenBank/DDBJ whole genome shotgun (WGS) entry which is preliminary data.</text>
</comment>
<dbReference type="Pfam" id="PF01134">
    <property type="entry name" value="GIDA"/>
    <property type="match status" value="1"/>
</dbReference>
<evidence type="ECO:0000256" key="6">
    <source>
        <dbReference type="ARBA" id="ARBA00022630"/>
    </source>
</evidence>
<evidence type="ECO:0000256" key="3">
    <source>
        <dbReference type="ARBA" id="ARBA00007653"/>
    </source>
</evidence>
<dbReference type="PANTHER" id="PTHR11806:SF0">
    <property type="entry name" value="PROTEIN MTO1 HOMOLOG, MITOCHONDRIAL"/>
    <property type="match status" value="1"/>
</dbReference>
<name>A0A930B629_9FIRM</name>
<evidence type="ECO:0000256" key="12">
    <source>
        <dbReference type="HAMAP-Rule" id="MF_00129"/>
    </source>
</evidence>
<keyword evidence="7 12" id="KW-0819">tRNA processing</keyword>
<comment type="function">
    <text evidence="2 12">NAD-binding protein involved in the addition of a carboxymethylaminomethyl (cmnm) group at the wobble position (U34) of certain tRNAs, forming tRNA-cmnm(5)s(2)U34.</text>
</comment>
<dbReference type="InterPro" id="IPR020595">
    <property type="entry name" value="MnmG-rel_CS"/>
</dbReference>
<dbReference type="FunFam" id="1.10.150.570:FF:000001">
    <property type="entry name" value="tRNA uridine 5-carboxymethylaminomethyl modification enzyme MnmG"/>
    <property type="match status" value="1"/>
</dbReference>
<dbReference type="Proteomes" id="UP000757890">
    <property type="component" value="Unassembled WGS sequence"/>
</dbReference>
<dbReference type="Gene3D" id="3.50.50.60">
    <property type="entry name" value="FAD/NAD(P)-binding domain"/>
    <property type="match status" value="2"/>
</dbReference>
<dbReference type="PROSITE" id="PS01280">
    <property type="entry name" value="GIDA_1"/>
    <property type="match status" value="1"/>
</dbReference>
<evidence type="ECO:0000256" key="7">
    <source>
        <dbReference type="ARBA" id="ARBA00022694"/>
    </source>
</evidence>
<dbReference type="EMBL" id="JABZMK010000036">
    <property type="protein sequence ID" value="MBF1129604.1"/>
    <property type="molecule type" value="Genomic_DNA"/>
</dbReference>
<keyword evidence="9 12" id="KW-0520">NAD</keyword>
<feature type="domain" description="tRNA uridine 5-carboxymethylaminomethyl modification enzyme C-terminal subdomain" evidence="13">
    <location>
        <begin position="543"/>
        <end position="614"/>
    </location>
</feature>
<dbReference type="NCBIfam" id="TIGR00136">
    <property type="entry name" value="mnmG_gidA"/>
    <property type="match status" value="1"/>
</dbReference>
<evidence type="ECO:0000256" key="4">
    <source>
        <dbReference type="ARBA" id="ARBA00020461"/>
    </source>
</evidence>
<dbReference type="SUPFAM" id="SSF51905">
    <property type="entry name" value="FAD/NAD(P)-binding domain"/>
    <property type="match status" value="1"/>
</dbReference>
<comment type="cofactor">
    <cofactor evidence="1 12">
        <name>FAD</name>
        <dbReference type="ChEBI" id="CHEBI:57692"/>
    </cofactor>
</comment>
<organism evidence="14 15">
    <name type="scientific">Dialister invisus</name>
    <dbReference type="NCBI Taxonomy" id="218538"/>
    <lineage>
        <taxon>Bacteria</taxon>
        <taxon>Bacillati</taxon>
        <taxon>Bacillota</taxon>
        <taxon>Negativicutes</taxon>
        <taxon>Veillonellales</taxon>
        <taxon>Veillonellaceae</taxon>
        <taxon>Dialister</taxon>
    </lineage>
</organism>
<dbReference type="Gene3D" id="1.10.150.570">
    <property type="entry name" value="GidA associated domain, C-terminal subdomain"/>
    <property type="match status" value="1"/>
</dbReference>
<dbReference type="Gene3D" id="1.10.10.1800">
    <property type="entry name" value="tRNA uridine 5-carboxymethylaminomethyl modification enzyme MnmG/GidA"/>
    <property type="match status" value="1"/>
</dbReference>
<sequence>MYLIDTYDVIVIGAGHAGCEAALAAARMGCRTLLTTISLDNVAMMPCNPAVGGPGKSHLVKEIDALGGEMGIAADATAVQMRMLNRGKGPAVYALRAQSDKGAYHRYMKNVVENTDNLDLKQVQVMDIIVEDGKCVGINTELDEEYRAKAVILCTGTYLDSMIIIGDTMYSGGPNGMRPSVGLSANLKKHGLEILRFKTGTPSRVDRRSLHMDKMELEEGDPENHAFSFMSERKDRNKRNCWLTYTNEKTHEIIRENIMRAPKYAGKIHGIGARYCPSIEDKVVRFADKDRHQLFVEPEGLDTTEMYVQGMSTSMPIDVQYAFLRTIPGFEDVKMMRPAYAIEYDLLDPLQLYPTLEVIKLPGLYSAGQSNGTSGYEEAAAQGLVAGINAALKIQGKDLFILARHEAYIGSLVDDLVTKGADEPYRMMTSRSEYRLILRQDNADLRLTEKGHSIGLVGEERYARFLERKKKYEEAMDYIRTQRFTPKEEINRALESMGTAPLTTGTGADQILKRPEMTYRKMMETLGCPSFDEEAVEEMEITVKYEGYIARQEAAVRKAARMENEKLPPDMDYLSLDGISTEARQKMDKIRPLSLGQAARIPGVSPADISVLMVYVKQRKGKKGAE</sequence>
<evidence type="ECO:0000259" key="13">
    <source>
        <dbReference type="SMART" id="SM01228"/>
    </source>
</evidence>
<dbReference type="GO" id="GO:0002098">
    <property type="term" value="P:tRNA wobble uridine modification"/>
    <property type="evidence" value="ECO:0007669"/>
    <property type="project" value="InterPro"/>
</dbReference>
<dbReference type="InterPro" id="IPR002218">
    <property type="entry name" value="MnmG-rel"/>
</dbReference>
<evidence type="ECO:0000256" key="11">
    <source>
        <dbReference type="ARBA" id="ARBA00031800"/>
    </source>
</evidence>
<dbReference type="FunFam" id="3.50.50.60:FF:000002">
    <property type="entry name" value="tRNA uridine 5-carboxymethylaminomethyl modification enzyme MnmG"/>
    <property type="match status" value="1"/>
</dbReference>
<evidence type="ECO:0000256" key="5">
    <source>
        <dbReference type="ARBA" id="ARBA00022490"/>
    </source>
</evidence>
<dbReference type="InterPro" id="IPR026904">
    <property type="entry name" value="MnmG_C"/>
</dbReference>
<evidence type="ECO:0000313" key="15">
    <source>
        <dbReference type="Proteomes" id="UP000757890"/>
    </source>
</evidence>
<dbReference type="PRINTS" id="PR00368">
    <property type="entry name" value="FADPNR"/>
</dbReference>
<accession>A0A930B629</accession>